<comment type="caution">
    <text evidence="4">The sequence shown here is derived from an EMBL/GenBank/DDBJ whole genome shotgun (WGS) entry which is preliminary data.</text>
</comment>
<evidence type="ECO:0000313" key="4">
    <source>
        <dbReference type="EMBL" id="CAB9497087.1"/>
    </source>
</evidence>
<dbReference type="Gene3D" id="1.25.40.10">
    <property type="entry name" value="Tetratricopeptide repeat domain"/>
    <property type="match status" value="2"/>
</dbReference>
<name>A0A9N8D5Z7_9STRA</name>
<proteinExistence type="predicted"/>
<dbReference type="SMART" id="SM00028">
    <property type="entry name" value="TPR"/>
    <property type="match status" value="2"/>
</dbReference>
<keyword evidence="5" id="KW-1185">Reference proteome</keyword>
<dbReference type="InterPro" id="IPR019734">
    <property type="entry name" value="TPR_rpt"/>
</dbReference>
<dbReference type="EMBL" id="CAICTM010000014">
    <property type="protein sequence ID" value="CAB9497087.1"/>
    <property type="molecule type" value="Genomic_DNA"/>
</dbReference>
<evidence type="ECO:0000313" key="5">
    <source>
        <dbReference type="Proteomes" id="UP001153069"/>
    </source>
</evidence>
<keyword evidence="2" id="KW-0802">TPR repeat</keyword>
<dbReference type="InterPro" id="IPR011990">
    <property type="entry name" value="TPR-like_helical_dom_sf"/>
</dbReference>
<protein>
    <submittedName>
        <fullName evidence="4">Uncharacterized protein</fullName>
    </submittedName>
</protein>
<reference evidence="4" key="1">
    <citation type="submission" date="2020-06" db="EMBL/GenBank/DDBJ databases">
        <authorList>
            <consortium name="Plant Systems Biology data submission"/>
        </authorList>
    </citation>
    <scope>NUCLEOTIDE SEQUENCE</scope>
    <source>
        <strain evidence="4">D6</strain>
    </source>
</reference>
<dbReference type="SUPFAM" id="SSF48452">
    <property type="entry name" value="TPR-like"/>
    <property type="match status" value="2"/>
</dbReference>
<feature type="region of interest" description="Disordered" evidence="3">
    <location>
        <begin position="1"/>
        <end position="66"/>
    </location>
</feature>
<dbReference type="PANTHER" id="PTHR45641">
    <property type="entry name" value="TETRATRICOPEPTIDE REPEAT PROTEIN (AFU_ORTHOLOGUE AFUA_6G03870)"/>
    <property type="match status" value="1"/>
</dbReference>
<accession>A0A9N8D5Z7</accession>
<dbReference type="Proteomes" id="UP001153069">
    <property type="component" value="Unassembled WGS sequence"/>
</dbReference>
<gene>
    <name evidence="4" type="ORF">SEMRO_14_G010420.1</name>
</gene>
<organism evidence="4 5">
    <name type="scientific">Seminavis robusta</name>
    <dbReference type="NCBI Taxonomy" id="568900"/>
    <lineage>
        <taxon>Eukaryota</taxon>
        <taxon>Sar</taxon>
        <taxon>Stramenopiles</taxon>
        <taxon>Ochrophyta</taxon>
        <taxon>Bacillariophyta</taxon>
        <taxon>Bacillariophyceae</taxon>
        <taxon>Bacillariophycidae</taxon>
        <taxon>Naviculales</taxon>
        <taxon>Naviculaceae</taxon>
        <taxon>Seminavis</taxon>
    </lineage>
</organism>
<sequence length="568" mass="63806">MRKHKFPREAALTVSASSVAHEATADATEPNGETEPNALLSPSTKDHYDEGKDESDDEQSSGGRVSLSSILWEQQPSWIADLIDQDPFMAPSLFPYHIPTGFSVAQQSRRFSGSTIVSTSDFGSNPKKKRHVSEAMKSMRIQGFLQSLHTSHLRRPRPTFRVNLKAMKRKSLNRATTTTEKDSILQSEIDRIQGKLLEELQQRQQSNNQYMEDDDDLALGQLARKLYDLARELGDAEQVQQALGHYRNLHTRDMEWEARAYRRLGKTQMADNDPLGAVVSFETALQIWRQLEQQTSADDDDAEATASNIGETLYLQGMAELACNEATTSAASLNSNNVEPTNFATMRQTISHLEDARGHLLQALEIFKNCSTRRRIIDTAKAVGKIYCIQNQYDLACTFLEENYSFLRDKLKAPVGDRTGHECVADMLLEMGDALCQKGEEGRAILCYQDCLHISRQHLGPGHILTDEALVALGDLYCYNGQQTDLALECFQQVFIGAEHLLEKHITLKTAILRFQDNQTMAALAEFQDTIQMCKKADKVDTNIRFTCVLSNSVCHYTNGTDRRPKTA</sequence>
<evidence type="ECO:0000256" key="2">
    <source>
        <dbReference type="ARBA" id="ARBA00022803"/>
    </source>
</evidence>
<dbReference type="PANTHER" id="PTHR45641:SF19">
    <property type="entry name" value="NEPHROCYSTIN-3"/>
    <property type="match status" value="1"/>
</dbReference>
<evidence type="ECO:0000256" key="3">
    <source>
        <dbReference type="SAM" id="MobiDB-lite"/>
    </source>
</evidence>
<dbReference type="AlphaFoldDB" id="A0A9N8D5Z7"/>
<evidence type="ECO:0000256" key="1">
    <source>
        <dbReference type="ARBA" id="ARBA00022737"/>
    </source>
</evidence>
<keyword evidence="1" id="KW-0677">Repeat</keyword>